<evidence type="ECO:0000259" key="13">
    <source>
        <dbReference type="PROSITE" id="PS50004"/>
    </source>
</evidence>
<dbReference type="InterPro" id="IPR057349">
    <property type="entry name" value="C2_Mug190_3rd"/>
</dbReference>
<dbReference type="PANTHER" id="PTHR47348">
    <property type="entry name" value="MEIOTICALLY UP-REGULATED GENE 190 PROTEIN"/>
    <property type="match status" value="1"/>
</dbReference>
<reference evidence="15" key="1">
    <citation type="submission" date="2021-06" db="EMBL/GenBank/DDBJ databases">
        <authorList>
            <person name="Kallberg Y."/>
            <person name="Tangrot J."/>
            <person name="Rosling A."/>
        </authorList>
    </citation>
    <scope>NUCLEOTIDE SEQUENCE</scope>
    <source>
        <strain evidence="15">MT106</strain>
    </source>
</reference>
<dbReference type="EMBL" id="CAJVPL010000822">
    <property type="protein sequence ID" value="CAG8532084.1"/>
    <property type="molecule type" value="Genomic_DNA"/>
</dbReference>
<feature type="region of interest" description="Disordered" evidence="11">
    <location>
        <begin position="70"/>
        <end position="106"/>
    </location>
</feature>
<evidence type="ECO:0000256" key="9">
    <source>
        <dbReference type="ARBA" id="ARBA00023121"/>
    </source>
</evidence>
<evidence type="ECO:0000256" key="10">
    <source>
        <dbReference type="ARBA" id="ARBA00023136"/>
    </source>
</evidence>
<keyword evidence="4 12" id="KW-0812">Transmembrane</keyword>
<dbReference type="InterPro" id="IPR031468">
    <property type="entry name" value="SMP_LBD"/>
</dbReference>
<evidence type="ECO:0000256" key="6">
    <source>
        <dbReference type="ARBA" id="ARBA00022824"/>
    </source>
</evidence>
<evidence type="ECO:0000256" key="4">
    <source>
        <dbReference type="ARBA" id="ARBA00022692"/>
    </source>
</evidence>
<dbReference type="Gene3D" id="2.60.40.150">
    <property type="entry name" value="C2 domain"/>
    <property type="match status" value="2"/>
</dbReference>
<evidence type="ECO:0000256" key="8">
    <source>
        <dbReference type="ARBA" id="ARBA00023055"/>
    </source>
</evidence>
<comment type="subcellular location">
    <subcellularLocation>
        <location evidence="1">Endoplasmic reticulum membrane</location>
    </subcellularLocation>
</comment>
<keyword evidence="16" id="KW-1185">Reference proteome</keyword>
<dbReference type="Pfam" id="PF25331">
    <property type="entry name" value="C2_Mug190_3rd"/>
    <property type="match status" value="1"/>
</dbReference>
<dbReference type="Pfam" id="PF25669">
    <property type="entry name" value="SMP_MUG190-like"/>
    <property type="match status" value="1"/>
</dbReference>
<evidence type="ECO:0000313" key="15">
    <source>
        <dbReference type="EMBL" id="CAG8532084.1"/>
    </source>
</evidence>
<sequence length="999" mass="113066">MQQNGDSNYSACTNTKSQIKNKEKILDGPIGNGKTVVHVETTISTAAGNLSSPYSATTALSKFLEENNDRGGSAVAGCSRNNNNIKSSANQGNANSYKGPGHGQEQDLSNHVVVGEIRVNNKKRLDERINNTNKNNNVRENVKFDQEKTQYADIERADREFRTQVFLVHTLICVMCFLIGRYGFSVVLIWIFISQFNSWYNSRTRDTKQRISWYIQRELGYERLRNGDGETVEWLNYIIQQIWSTFNPELLVSITDMLEDAMTRSAPSFVTAAVIESLELGIVAPRIDNITILGQRETEDGDETLIGEASFSFISSTDKNSSAAEVAPPHIIASIKTGLKAYIPVKVEIIGFSGTIRFEIQATGTPPFVSRGKFSLVNAPTYETSIVSLVPINLAQLPILKNFLKTSVNTALHTVTYPSSTDVDLAELLSGDDVKHDTSSIGVVKIDIYEAKDLAKVDLTGDNDPYVVSALEPSPYIHSEITSRIIENDPHPIWNEQHFHKIPEIDVLSEHVKLRLSVWDWDRFSPDDHIGSAWFDLIGTIGDGKEEKLVFDGWTDLFLNNDRRTKRGCLRCRILFSPKLPKDAVPKKEQTSGILGIQIQQAMSLQVTAAPYTQPSSTIPLLDHLTGTTFPNPYAVVFLNDTQVYRTRVKLNNVAPYWNACTEQFVRDWSTATLRILIKNQRDLEYDPVIGIVTVSLKELFESKHRKDVTKWFPLRDGVGCGKVRLSFLFKPVTLKLLPTEKGYDVGTLEVKNIKAVELDRYHTSRHYYVTLELNISHTHSHATEYSSAKPPSWSDVVLFPIFERYKRCLSFKIKRQNFLGIAKTVGIAEIWLRDLIDLEEKNIELPIYEKSLTAHQKLLAQQGDISVSNQLQRGSPKIKGYLQFTIKLLPGLSPLHEKMLRRTLTGASAKVLEHNPAHDIDLIQEITNSNCRFDPDLVSERRYISETAVTEDRRINQFYESQTIRRIQWINDLVRARLSHLIGRHEWSEDLQVVEREA</sequence>
<evidence type="ECO:0000256" key="12">
    <source>
        <dbReference type="SAM" id="Phobius"/>
    </source>
</evidence>
<dbReference type="InterPro" id="IPR037765">
    <property type="entry name" value="C2B_Tricalbin"/>
</dbReference>
<keyword evidence="5" id="KW-0677">Repeat</keyword>
<evidence type="ECO:0000313" key="16">
    <source>
        <dbReference type="Proteomes" id="UP000789831"/>
    </source>
</evidence>
<keyword evidence="10 12" id="KW-0472">Membrane</keyword>
<evidence type="ECO:0000256" key="3">
    <source>
        <dbReference type="ARBA" id="ARBA00022553"/>
    </source>
</evidence>
<dbReference type="PROSITE" id="PS51847">
    <property type="entry name" value="SMP"/>
    <property type="match status" value="1"/>
</dbReference>
<dbReference type="SUPFAM" id="SSF49562">
    <property type="entry name" value="C2 domain (Calcium/lipid-binding domain, CaLB)"/>
    <property type="match status" value="3"/>
</dbReference>
<dbReference type="PANTHER" id="PTHR47348:SF3">
    <property type="entry name" value="MEIOTICALLY UP-REGULATED GENE 190 PROTEIN"/>
    <property type="match status" value="1"/>
</dbReference>
<dbReference type="GO" id="GO:0006869">
    <property type="term" value="P:lipid transport"/>
    <property type="evidence" value="ECO:0007669"/>
    <property type="project" value="UniProtKB-KW"/>
</dbReference>
<keyword evidence="7 12" id="KW-1133">Transmembrane helix</keyword>
<accession>A0A9N9AJ35</accession>
<dbReference type="InterPro" id="IPR000008">
    <property type="entry name" value="C2_dom"/>
</dbReference>
<evidence type="ECO:0000259" key="14">
    <source>
        <dbReference type="PROSITE" id="PS51847"/>
    </source>
</evidence>
<feature type="compositionally biased region" description="Polar residues" evidence="11">
    <location>
        <begin position="79"/>
        <end position="96"/>
    </location>
</feature>
<feature type="domain" description="C2" evidence="13">
    <location>
        <begin position="424"/>
        <end position="551"/>
    </location>
</feature>
<keyword evidence="3" id="KW-0597">Phosphoprotein</keyword>
<dbReference type="InterPro" id="IPR035892">
    <property type="entry name" value="C2_domain_sf"/>
</dbReference>
<evidence type="ECO:0000256" key="11">
    <source>
        <dbReference type="SAM" id="MobiDB-lite"/>
    </source>
</evidence>
<evidence type="ECO:0000256" key="1">
    <source>
        <dbReference type="ARBA" id="ARBA00004586"/>
    </source>
</evidence>
<keyword evidence="6" id="KW-0256">Endoplasmic reticulum</keyword>
<name>A0A9N9AJ35_9GLOM</name>
<keyword evidence="2" id="KW-0813">Transport</keyword>
<protein>
    <submittedName>
        <fullName evidence="15">2428_t:CDS:1</fullName>
    </submittedName>
</protein>
<dbReference type="Proteomes" id="UP000789831">
    <property type="component" value="Unassembled WGS sequence"/>
</dbReference>
<organism evidence="15 16">
    <name type="scientific">Ambispora gerdemannii</name>
    <dbReference type="NCBI Taxonomy" id="144530"/>
    <lineage>
        <taxon>Eukaryota</taxon>
        <taxon>Fungi</taxon>
        <taxon>Fungi incertae sedis</taxon>
        <taxon>Mucoromycota</taxon>
        <taxon>Glomeromycotina</taxon>
        <taxon>Glomeromycetes</taxon>
        <taxon>Archaeosporales</taxon>
        <taxon>Ambisporaceae</taxon>
        <taxon>Ambispora</taxon>
    </lineage>
</organism>
<evidence type="ECO:0000256" key="5">
    <source>
        <dbReference type="ARBA" id="ARBA00022737"/>
    </source>
</evidence>
<dbReference type="GO" id="GO:0008289">
    <property type="term" value="F:lipid binding"/>
    <property type="evidence" value="ECO:0007669"/>
    <property type="project" value="UniProtKB-KW"/>
</dbReference>
<dbReference type="GO" id="GO:0061817">
    <property type="term" value="P:endoplasmic reticulum-plasma membrane tethering"/>
    <property type="evidence" value="ECO:0007669"/>
    <property type="project" value="InterPro"/>
</dbReference>
<proteinExistence type="predicted"/>
<dbReference type="SMART" id="SM00239">
    <property type="entry name" value="C2"/>
    <property type="match status" value="3"/>
</dbReference>
<dbReference type="Pfam" id="PF00168">
    <property type="entry name" value="C2"/>
    <property type="match status" value="2"/>
</dbReference>
<evidence type="ECO:0000256" key="2">
    <source>
        <dbReference type="ARBA" id="ARBA00022448"/>
    </source>
</evidence>
<comment type="caution">
    <text evidence="15">The sequence shown here is derived from an EMBL/GenBank/DDBJ whole genome shotgun (WGS) entry which is preliminary data.</text>
</comment>
<dbReference type="CDD" id="cd00030">
    <property type="entry name" value="C2"/>
    <property type="match status" value="1"/>
</dbReference>
<keyword evidence="8" id="KW-0445">Lipid transport</keyword>
<evidence type="ECO:0000256" key="7">
    <source>
        <dbReference type="ARBA" id="ARBA00022989"/>
    </source>
</evidence>
<dbReference type="OrthoDB" id="419768at2759"/>
<dbReference type="AlphaFoldDB" id="A0A9N9AJ35"/>
<feature type="transmembrane region" description="Helical" evidence="12">
    <location>
        <begin position="166"/>
        <end position="193"/>
    </location>
</feature>
<feature type="domain" description="C2" evidence="13">
    <location>
        <begin position="576"/>
        <end position="713"/>
    </location>
</feature>
<dbReference type="GO" id="GO:0005789">
    <property type="term" value="C:endoplasmic reticulum membrane"/>
    <property type="evidence" value="ECO:0007669"/>
    <property type="project" value="UniProtKB-SubCell"/>
</dbReference>
<feature type="domain" description="SMP-LTD" evidence="14">
    <location>
        <begin position="228"/>
        <end position="426"/>
    </location>
</feature>
<keyword evidence="9" id="KW-0446">Lipid-binding</keyword>
<gene>
    <name evidence="15" type="ORF">AGERDE_LOCUS5761</name>
</gene>
<dbReference type="PROSITE" id="PS50004">
    <property type="entry name" value="C2"/>
    <property type="match status" value="2"/>
</dbReference>
<dbReference type="CDD" id="cd04052">
    <property type="entry name" value="C2B_Tricalbin-like"/>
    <property type="match status" value="1"/>
</dbReference>